<accession>A0A317F8R9</accession>
<evidence type="ECO:0000313" key="1">
    <source>
        <dbReference type="EMBL" id="PWS35541.1"/>
    </source>
</evidence>
<organism evidence="1 2">
    <name type="scientific">Falsiroseomonas bella</name>
    <dbReference type="NCBI Taxonomy" id="2184016"/>
    <lineage>
        <taxon>Bacteria</taxon>
        <taxon>Pseudomonadati</taxon>
        <taxon>Pseudomonadota</taxon>
        <taxon>Alphaproteobacteria</taxon>
        <taxon>Acetobacterales</taxon>
        <taxon>Roseomonadaceae</taxon>
        <taxon>Falsiroseomonas</taxon>
    </lineage>
</organism>
<protein>
    <submittedName>
        <fullName evidence="1">YHS domain protein</fullName>
    </submittedName>
</protein>
<evidence type="ECO:0000313" key="2">
    <source>
        <dbReference type="Proteomes" id="UP000245765"/>
    </source>
</evidence>
<proteinExistence type="predicted"/>
<name>A0A317F8R9_9PROT</name>
<dbReference type="Proteomes" id="UP000245765">
    <property type="component" value="Unassembled WGS sequence"/>
</dbReference>
<dbReference type="EMBL" id="QGNA01000004">
    <property type="protein sequence ID" value="PWS35541.1"/>
    <property type="molecule type" value="Genomic_DNA"/>
</dbReference>
<dbReference type="RefSeq" id="WP_109871908.1">
    <property type="nucleotide sequence ID" value="NZ_QGNA01000004.1"/>
</dbReference>
<dbReference type="OrthoDB" id="344729at2"/>
<dbReference type="NCBIfam" id="NF041384">
    <property type="entry name" value="YHS_seleno_dom"/>
    <property type="match status" value="1"/>
</dbReference>
<keyword evidence="2" id="KW-1185">Reference proteome</keyword>
<gene>
    <name evidence="1" type="ORF">DFH01_18250</name>
</gene>
<sequence length="155" mass="17185">MQSPAIRLDRRSLAALFIGLAVAPQAARAAKPEINAEDGLALRGYDAVAYFTQARPVRGEARFEAEWGGARWRFADAANRDAFLADPARYAPQFGGYCAWAVAQGYTAPADPLQWRIVEGKLYVNYDAGVQRRWLRDIPGFITAADRNWPAVLTR</sequence>
<comment type="caution">
    <text evidence="1">The sequence shown here is derived from an EMBL/GenBank/DDBJ whole genome shotgun (WGS) entry which is preliminary data.</text>
</comment>
<dbReference type="AlphaFoldDB" id="A0A317F8R9"/>
<reference evidence="2" key="1">
    <citation type="submission" date="2018-05" db="EMBL/GenBank/DDBJ databases">
        <authorList>
            <person name="Du Z."/>
            <person name="Wang X."/>
        </authorList>
    </citation>
    <scope>NUCLEOTIDE SEQUENCE [LARGE SCALE GENOMIC DNA]</scope>
    <source>
        <strain evidence="2">CQN31</strain>
    </source>
</reference>